<feature type="region of interest" description="Disordered" evidence="1">
    <location>
        <begin position="1"/>
        <end position="24"/>
    </location>
</feature>
<sequence length="686" mass="77186">MATVQPISRRKMADPGRHVNGSLPLINAPIKENSQAEKVDNSQGLTKLPSIYIPSVPVSRSPNLTIQLSDFMKSRPDSLQGERQPEPDLKVNIIARDKAIQLLQQYNDIVGGEENLAVKNLPPIKVSIRPSGADLGFKKDRMSKKPAVFTEGISSISKKLEPSFTVPRESIIRANLPRNIVVAQKKNQFTFGVKNKKQKKDEKNEQPHFKQMRKLGLDSMPSVDVGRYLTKTNMVQESVNLRSGVKGGYFKSPRKGDDKTDDENSNLSKKGYETERPRMLSRKTYPQISSRSESKMSVISLGDSLGPSYFTQNRRNLKHEFPLHNLHNLNEAHRLKYPPRDPSVFGVCLLAPIHVGGTLQRVGTLDPTLPGPQKSNKSLKGPRKKSQKGKKRNAQSDLGPWHSDLIIPTEFQTESGELLLMNNDVNEHSEYTETLSYQRELLHRKNMASPTGSESTMTTQTHIVNPPPSYVSSNDDEYPRPFDNPRAMLQIKEERSNLTLENVEAHNREMNEVNSIATTNSFVRKKKEGRKGKVKPEAKIVNLEIGGEKNGRTSVIEDGLFLTVPSVSHDKEKRPNLLKPEVDPNPSDPEVTWYSTRSDDNPKVAVKNIQFYNDQNLCPETNIITPEINVTSDGSDTEIILKAHVSESKENLTRADTEEEFKKFTMSSKTMHFISPLQVIDNAKRH</sequence>
<protein>
    <submittedName>
        <fullName evidence="3 4">Uncharacterized protein LOC111102932</fullName>
    </submittedName>
</protein>
<dbReference type="RefSeq" id="XP_022291596.1">
    <property type="nucleotide sequence ID" value="XM_022435888.1"/>
</dbReference>
<keyword evidence="2" id="KW-1185">Reference proteome</keyword>
<evidence type="ECO:0000313" key="5">
    <source>
        <dbReference type="RefSeq" id="XP_022291596.1"/>
    </source>
</evidence>
<accession>A0A8B8AK88</accession>
<dbReference type="Proteomes" id="UP000694844">
    <property type="component" value="Chromosome 7"/>
</dbReference>
<organism evidence="2 4">
    <name type="scientific">Crassostrea virginica</name>
    <name type="common">Eastern oyster</name>
    <dbReference type="NCBI Taxonomy" id="6565"/>
    <lineage>
        <taxon>Eukaryota</taxon>
        <taxon>Metazoa</taxon>
        <taxon>Spiralia</taxon>
        <taxon>Lophotrochozoa</taxon>
        <taxon>Mollusca</taxon>
        <taxon>Bivalvia</taxon>
        <taxon>Autobranchia</taxon>
        <taxon>Pteriomorphia</taxon>
        <taxon>Ostreida</taxon>
        <taxon>Ostreoidea</taxon>
        <taxon>Ostreidae</taxon>
        <taxon>Crassostrea</taxon>
    </lineage>
</organism>
<evidence type="ECO:0000256" key="1">
    <source>
        <dbReference type="SAM" id="MobiDB-lite"/>
    </source>
</evidence>
<dbReference type="RefSeq" id="XP_022291594.1">
    <property type="nucleotide sequence ID" value="XM_022435886.1"/>
</dbReference>
<evidence type="ECO:0000313" key="2">
    <source>
        <dbReference type="Proteomes" id="UP000694844"/>
    </source>
</evidence>
<feature type="compositionally biased region" description="Basic residues" evidence="1">
    <location>
        <begin position="380"/>
        <end position="393"/>
    </location>
</feature>
<feature type="region of interest" description="Disordered" evidence="1">
    <location>
        <begin position="568"/>
        <end position="589"/>
    </location>
</feature>
<feature type="region of interest" description="Disordered" evidence="1">
    <location>
        <begin position="244"/>
        <end position="291"/>
    </location>
</feature>
<proteinExistence type="predicted"/>
<feature type="compositionally biased region" description="Polar residues" evidence="1">
    <location>
        <begin position="448"/>
        <end position="463"/>
    </location>
</feature>
<evidence type="ECO:0000313" key="3">
    <source>
        <dbReference type="RefSeq" id="XP_022291594.1"/>
    </source>
</evidence>
<dbReference type="KEGG" id="cvn:111102932"/>
<dbReference type="OrthoDB" id="6075087at2759"/>
<feature type="region of interest" description="Disordered" evidence="1">
    <location>
        <begin position="448"/>
        <end position="475"/>
    </location>
</feature>
<dbReference type="GeneID" id="111102932"/>
<feature type="region of interest" description="Disordered" evidence="1">
    <location>
        <begin position="364"/>
        <end position="403"/>
    </location>
</feature>
<dbReference type="RefSeq" id="XP_022291595.1">
    <property type="nucleotide sequence ID" value="XM_022435887.1"/>
</dbReference>
<evidence type="ECO:0000313" key="4">
    <source>
        <dbReference type="RefSeq" id="XP_022291595.1"/>
    </source>
</evidence>
<dbReference type="AlphaFoldDB" id="A0A8B8AK88"/>
<name>A0A8B8AK88_CRAVI</name>
<reference evidence="3 4" key="1">
    <citation type="submission" date="2025-04" db="UniProtKB">
        <authorList>
            <consortium name="RefSeq"/>
        </authorList>
    </citation>
    <scope>IDENTIFICATION</scope>
    <source>
        <tissue evidence="3 4">Whole sample</tissue>
    </source>
</reference>
<gene>
    <name evidence="3 4 5" type="primary">LOC111102932</name>
</gene>